<dbReference type="SMART" id="SM00418">
    <property type="entry name" value="HTH_ARSR"/>
    <property type="match status" value="1"/>
</dbReference>
<dbReference type="AlphaFoldDB" id="A0A3A6Q053"/>
<dbReference type="Pfam" id="PF12840">
    <property type="entry name" value="HTH_20"/>
    <property type="match status" value="1"/>
</dbReference>
<name>A0A3A6Q053_9EURY</name>
<dbReference type="InterPro" id="IPR036390">
    <property type="entry name" value="WH_DNA-bd_sf"/>
</dbReference>
<dbReference type="OrthoDB" id="11368at2157"/>
<comment type="caution">
    <text evidence="2">The sequence shown here is derived from an EMBL/GenBank/DDBJ whole genome shotgun (WGS) entry which is preliminary data.</text>
</comment>
<dbReference type="InterPro" id="IPR011991">
    <property type="entry name" value="ArsR-like_HTH"/>
</dbReference>
<protein>
    <submittedName>
        <fullName evidence="2">ArsR family transcriptional regulator</fullName>
    </submittedName>
</protein>
<accession>A0A3A6Q053</accession>
<feature type="domain" description="HTH arsR-type" evidence="1">
    <location>
        <begin position="30"/>
        <end position="114"/>
    </location>
</feature>
<evidence type="ECO:0000313" key="2">
    <source>
        <dbReference type="EMBL" id="RJX44894.1"/>
    </source>
</evidence>
<dbReference type="Gene3D" id="1.10.10.10">
    <property type="entry name" value="Winged helix-like DNA-binding domain superfamily/Winged helix DNA-binding domain"/>
    <property type="match status" value="1"/>
</dbReference>
<dbReference type="Proteomes" id="UP000276588">
    <property type="component" value="Unassembled WGS sequence"/>
</dbReference>
<keyword evidence="3" id="KW-1185">Reference proteome</keyword>
<dbReference type="SUPFAM" id="SSF46785">
    <property type="entry name" value="Winged helix' DNA-binding domain"/>
    <property type="match status" value="1"/>
</dbReference>
<dbReference type="InterPro" id="IPR036388">
    <property type="entry name" value="WH-like_DNA-bd_sf"/>
</dbReference>
<proteinExistence type="predicted"/>
<evidence type="ECO:0000313" key="3">
    <source>
        <dbReference type="Proteomes" id="UP000276588"/>
    </source>
</evidence>
<reference evidence="2 3" key="1">
    <citation type="submission" date="2018-06" db="EMBL/GenBank/DDBJ databases">
        <title>Halonotius sp. F13-13 a new haloarchaeeon isolated from a solar saltern from Isla Cristina, Huelva, Spain.</title>
        <authorList>
            <person name="Duran-Viseras A."/>
            <person name="Sanchez-Porro C."/>
            <person name="Ventosa A."/>
        </authorList>
    </citation>
    <scope>NUCLEOTIDE SEQUENCE [LARGE SCALE GENOMIC DNA]</scope>
    <source>
        <strain evidence="2 3">F13-13</strain>
    </source>
</reference>
<sequence length="122" mass="13520">MSTPLPLRPSIEHNPQSESAFFLEDDGATAILETLACEKARKILTSLATKPATTSELADRVDTSLQNVQYHLTNLLEAELIDEVGTWYSAKGTEMTVYAPTSMRLELRLKSTDGYKSIEQTL</sequence>
<organism evidence="2 3">
    <name type="scientific">Halonotius aquaticus</name>
    <dbReference type="NCBI Taxonomy" id="2216978"/>
    <lineage>
        <taxon>Archaea</taxon>
        <taxon>Methanobacteriati</taxon>
        <taxon>Methanobacteriota</taxon>
        <taxon>Stenosarchaea group</taxon>
        <taxon>Halobacteria</taxon>
        <taxon>Halobacteriales</taxon>
        <taxon>Haloferacaceae</taxon>
        <taxon>Halonotius</taxon>
    </lineage>
</organism>
<dbReference type="CDD" id="cd00090">
    <property type="entry name" value="HTH_ARSR"/>
    <property type="match status" value="1"/>
</dbReference>
<dbReference type="GO" id="GO:0003700">
    <property type="term" value="F:DNA-binding transcription factor activity"/>
    <property type="evidence" value="ECO:0007669"/>
    <property type="project" value="InterPro"/>
</dbReference>
<dbReference type="RefSeq" id="WP_120100816.1">
    <property type="nucleotide sequence ID" value="NZ_QKNY01000003.1"/>
</dbReference>
<dbReference type="EMBL" id="QKNY01000003">
    <property type="protein sequence ID" value="RJX44894.1"/>
    <property type="molecule type" value="Genomic_DNA"/>
</dbReference>
<gene>
    <name evidence="2" type="ORF">DM826_01975</name>
</gene>
<evidence type="ECO:0000259" key="1">
    <source>
        <dbReference type="SMART" id="SM00418"/>
    </source>
</evidence>
<dbReference type="InterPro" id="IPR001845">
    <property type="entry name" value="HTH_ArsR_DNA-bd_dom"/>
</dbReference>